<dbReference type="EMBL" id="BAAAHE010000012">
    <property type="protein sequence ID" value="GAA0615667.1"/>
    <property type="molecule type" value="Genomic_DNA"/>
</dbReference>
<feature type="transmembrane region" description="Helical" evidence="1">
    <location>
        <begin position="80"/>
        <end position="99"/>
    </location>
</feature>
<sequence>MTEQIEAAYAPPAPVRPAPVHAVPADRADREHLRRARAAYEAKLSRLRFYSYCLTLTSCVLALMSFMYLAQGAADGDPTFTWLGVGFVAATVTALWAAVRITHAGEFAAT</sequence>
<protein>
    <submittedName>
        <fullName evidence="2">Uncharacterized protein</fullName>
    </submittedName>
</protein>
<evidence type="ECO:0000313" key="2">
    <source>
        <dbReference type="EMBL" id="GAA0615667.1"/>
    </source>
</evidence>
<evidence type="ECO:0000313" key="3">
    <source>
        <dbReference type="Proteomes" id="UP001500957"/>
    </source>
</evidence>
<feature type="transmembrane region" description="Helical" evidence="1">
    <location>
        <begin position="49"/>
        <end position="68"/>
    </location>
</feature>
<dbReference type="RefSeq" id="WP_344603606.1">
    <property type="nucleotide sequence ID" value="NZ_BAAAHE010000012.1"/>
</dbReference>
<dbReference type="Proteomes" id="UP001500957">
    <property type="component" value="Unassembled WGS sequence"/>
</dbReference>
<keyword evidence="1" id="KW-1133">Transmembrane helix</keyword>
<accession>A0ABN1GPB2</accession>
<evidence type="ECO:0000256" key="1">
    <source>
        <dbReference type="SAM" id="Phobius"/>
    </source>
</evidence>
<gene>
    <name evidence="2" type="ORF">GCM10009547_17020</name>
</gene>
<reference evidence="2 3" key="1">
    <citation type="journal article" date="2019" name="Int. J. Syst. Evol. Microbiol.">
        <title>The Global Catalogue of Microorganisms (GCM) 10K type strain sequencing project: providing services to taxonomists for standard genome sequencing and annotation.</title>
        <authorList>
            <consortium name="The Broad Institute Genomics Platform"/>
            <consortium name="The Broad Institute Genome Sequencing Center for Infectious Disease"/>
            <person name="Wu L."/>
            <person name="Ma J."/>
        </authorList>
    </citation>
    <scope>NUCLEOTIDE SEQUENCE [LARGE SCALE GENOMIC DNA]</scope>
    <source>
        <strain evidence="2 3">JCM 10671</strain>
    </source>
</reference>
<organism evidence="2 3">
    <name type="scientific">Sporichthya brevicatena</name>
    <dbReference type="NCBI Taxonomy" id="171442"/>
    <lineage>
        <taxon>Bacteria</taxon>
        <taxon>Bacillati</taxon>
        <taxon>Actinomycetota</taxon>
        <taxon>Actinomycetes</taxon>
        <taxon>Sporichthyales</taxon>
        <taxon>Sporichthyaceae</taxon>
        <taxon>Sporichthya</taxon>
    </lineage>
</organism>
<name>A0ABN1GPB2_9ACTN</name>
<keyword evidence="1" id="KW-0812">Transmembrane</keyword>
<comment type="caution">
    <text evidence="2">The sequence shown here is derived from an EMBL/GenBank/DDBJ whole genome shotgun (WGS) entry which is preliminary data.</text>
</comment>
<proteinExistence type="predicted"/>
<keyword evidence="3" id="KW-1185">Reference proteome</keyword>
<keyword evidence="1" id="KW-0472">Membrane</keyword>